<evidence type="ECO:0000313" key="4">
    <source>
        <dbReference type="Proteomes" id="UP001262410"/>
    </source>
</evidence>
<dbReference type="RefSeq" id="WP_309791906.1">
    <property type="nucleotide sequence ID" value="NZ_JAVDPW010000001.1"/>
</dbReference>
<keyword evidence="4" id="KW-1185">Reference proteome</keyword>
<feature type="region of interest" description="Disordered" evidence="1">
    <location>
        <begin position="1"/>
        <end position="47"/>
    </location>
</feature>
<keyword evidence="2" id="KW-0472">Membrane</keyword>
<name>A0ABU1JH74_9PROT</name>
<accession>A0ABU1JH74</accession>
<reference evidence="3 4" key="1">
    <citation type="submission" date="2023-07" db="EMBL/GenBank/DDBJ databases">
        <title>Sorghum-associated microbial communities from plants grown in Nebraska, USA.</title>
        <authorList>
            <person name="Schachtman D."/>
        </authorList>
    </citation>
    <scope>NUCLEOTIDE SEQUENCE [LARGE SCALE GENOMIC DNA]</scope>
    <source>
        <strain evidence="3 4">584</strain>
    </source>
</reference>
<gene>
    <name evidence="3" type="ORF">E9232_000472</name>
</gene>
<sequence>MSAAEPRPAEPALDDKVDEAIDESFPASDPPATQAAVTSGAPDHDADQLRRNTPVIALIAVAAVLVLLWAVFG</sequence>
<dbReference type="EMBL" id="JAVDPW010000001">
    <property type="protein sequence ID" value="MDR6287973.1"/>
    <property type="molecule type" value="Genomic_DNA"/>
</dbReference>
<dbReference type="Proteomes" id="UP001262410">
    <property type="component" value="Unassembled WGS sequence"/>
</dbReference>
<evidence type="ECO:0000256" key="1">
    <source>
        <dbReference type="SAM" id="MobiDB-lite"/>
    </source>
</evidence>
<organism evidence="3 4">
    <name type="scientific">Inquilinus ginsengisoli</name>
    <dbReference type="NCBI Taxonomy" id="363840"/>
    <lineage>
        <taxon>Bacteria</taxon>
        <taxon>Pseudomonadati</taxon>
        <taxon>Pseudomonadota</taxon>
        <taxon>Alphaproteobacteria</taxon>
        <taxon>Rhodospirillales</taxon>
        <taxon>Rhodospirillaceae</taxon>
        <taxon>Inquilinus</taxon>
    </lineage>
</organism>
<protein>
    <submittedName>
        <fullName evidence="3">Uncharacterized protein</fullName>
    </submittedName>
</protein>
<keyword evidence="2" id="KW-1133">Transmembrane helix</keyword>
<evidence type="ECO:0000313" key="3">
    <source>
        <dbReference type="EMBL" id="MDR6287973.1"/>
    </source>
</evidence>
<proteinExistence type="predicted"/>
<evidence type="ECO:0000256" key="2">
    <source>
        <dbReference type="SAM" id="Phobius"/>
    </source>
</evidence>
<feature type="transmembrane region" description="Helical" evidence="2">
    <location>
        <begin position="55"/>
        <end position="72"/>
    </location>
</feature>
<comment type="caution">
    <text evidence="3">The sequence shown here is derived from an EMBL/GenBank/DDBJ whole genome shotgun (WGS) entry which is preliminary data.</text>
</comment>
<keyword evidence="2" id="KW-0812">Transmembrane</keyword>